<dbReference type="InParanoid" id="A0A6P7GGZ2"/>
<evidence type="ECO:0000313" key="1">
    <source>
        <dbReference type="RefSeq" id="XP_028144373.1"/>
    </source>
</evidence>
<sequence length="316" mass="35729">MVESQLRSLETLGITADKYAAILYPLIESCIPEDMIRLWHRSSQFLRPSASVSMHIIDEVAEVTTLETRLIGLMSCLQSEVKNEQKIYLETEGFGLSAENKNKSNNLVDKKNAKLPKQGTNQTLATATGLISYEVCRCIFCKGQHDNTNCFRAQKLSMGQKRRILLEKKACFRCFKVRYSSKKCRGRLNCVLCYKFHAVLMCPDLPINKIDTSTSGISRSEENRTEDQTLANFNNTQVFLQTLQINIRSAQVAKQARALIGTGSQITYILQRTAQEMGFPAKKTENTVHILFGGKSTSEQRHKLYQVTASEWAYSC</sequence>
<name>A0A6P7GGZ2_DIAVI</name>
<reference evidence="1" key="1">
    <citation type="submission" date="2025-08" db="UniProtKB">
        <authorList>
            <consortium name="RefSeq"/>
        </authorList>
    </citation>
    <scope>IDENTIFICATION</scope>
    <source>
        <tissue evidence="1">Whole insect</tissue>
    </source>
</reference>
<organism evidence="1">
    <name type="scientific">Diabrotica virgifera virgifera</name>
    <name type="common">western corn rootworm</name>
    <dbReference type="NCBI Taxonomy" id="50390"/>
    <lineage>
        <taxon>Eukaryota</taxon>
        <taxon>Metazoa</taxon>
        <taxon>Ecdysozoa</taxon>
        <taxon>Arthropoda</taxon>
        <taxon>Hexapoda</taxon>
        <taxon>Insecta</taxon>
        <taxon>Pterygota</taxon>
        <taxon>Neoptera</taxon>
        <taxon>Endopterygota</taxon>
        <taxon>Coleoptera</taxon>
        <taxon>Polyphaga</taxon>
        <taxon>Cucujiformia</taxon>
        <taxon>Chrysomeloidea</taxon>
        <taxon>Chrysomelidae</taxon>
        <taxon>Galerucinae</taxon>
        <taxon>Diabroticina</taxon>
        <taxon>Diabroticites</taxon>
        <taxon>Diabrotica</taxon>
    </lineage>
</organism>
<dbReference type="PANTHER" id="PTHR47331:SF5">
    <property type="entry name" value="RIBONUCLEASE H"/>
    <property type="match status" value="1"/>
</dbReference>
<proteinExistence type="predicted"/>
<accession>A0A6P7GGZ2</accession>
<dbReference type="PANTHER" id="PTHR47331">
    <property type="entry name" value="PHD-TYPE DOMAIN-CONTAINING PROTEIN"/>
    <property type="match status" value="1"/>
</dbReference>
<gene>
    <name evidence="1" type="primary">LOC114337988</name>
</gene>
<dbReference type="RefSeq" id="XP_028144373.1">
    <property type="nucleotide sequence ID" value="XM_028288572.1"/>
</dbReference>
<protein>
    <submittedName>
        <fullName evidence="1">Uncharacterized protein LOC114337988</fullName>
    </submittedName>
</protein>
<dbReference type="AlphaFoldDB" id="A0A6P7GGZ2"/>